<dbReference type="KEGG" id="bgo:BM43_4608"/>
<proteinExistence type="predicted"/>
<dbReference type="AlphaFoldDB" id="A0AAW3EXX5"/>
<dbReference type="EMBL" id="JPGG01000016">
    <property type="protein sequence ID" value="KGC13454.1"/>
    <property type="molecule type" value="Genomic_DNA"/>
</dbReference>
<sequence length="93" mass="10156">MARLPSASAVPDMAHAGLASREDQRRNDKPDMADSHRSCRPARATLPHRPPATACRWNAAIRCHIPAGFEYIGKWPQRGISASVTPRASIASR</sequence>
<protein>
    <submittedName>
        <fullName evidence="2">Uncharacterized protein</fullName>
    </submittedName>
</protein>
<gene>
    <name evidence="2" type="ORF">DM48_3166</name>
</gene>
<organism evidence="2 3">
    <name type="scientific">Burkholderia gladioli</name>
    <name type="common">Pseudomonas marginata</name>
    <name type="synonym">Phytomonas marginata</name>
    <dbReference type="NCBI Taxonomy" id="28095"/>
    <lineage>
        <taxon>Bacteria</taxon>
        <taxon>Pseudomonadati</taxon>
        <taxon>Pseudomonadota</taxon>
        <taxon>Betaproteobacteria</taxon>
        <taxon>Burkholderiales</taxon>
        <taxon>Burkholderiaceae</taxon>
        <taxon>Burkholderia</taxon>
    </lineage>
</organism>
<evidence type="ECO:0000313" key="2">
    <source>
        <dbReference type="EMBL" id="KGC13454.1"/>
    </source>
</evidence>
<feature type="region of interest" description="Disordered" evidence="1">
    <location>
        <begin position="1"/>
        <end position="50"/>
    </location>
</feature>
<name>A0AAW3EXX5_BURGA</name>
<feature type="compositionally biased region" description="Basic and acidic residues" evidence="1">
    <location>
        <begin position="20"/>
        <end position="37"/>
    </location>
</feature>
<reference evidence="2 3" key="1">
    <citation type="submission" date="2014-04" db="EMBL/GenBank/DDBJ databases">
        <authorList>
            <person name="Bishop-Lilly K.A."/>
            <person name="Broomall S.M."/>
            <person name="Chain P.S."/>
            <person name="Chertkov O."/>
            <person name="Coyne S.R."/>
            <person name="Daligault H.E."/>
            <person name="Davenport K.W."/>
            <person name="Erkkila T."/>
            <person name="Frey K.G."/>
            <person name="Gibbons H.S."/>
            <person name="Gu W."/>
            <person name="Jaissle J."/>
            <person name="Johnson S.L."/>
            <person name="Koroleva G.I."/>
            <person name="Ladner J.T."/>
            <person name="Lo C.-C."/>
            <person name="Minogue T.D."/>
            <person name="Munk C."/>
            <person name="Palacios G.F."/>
            <person name="Redden C.L."/>
            <person name="Rosenzweig C.N."/>
            <person name="Scholz M.B."/>
            <person name="Teshima H."/>
            <person name="Xu Y."/>
        </authorList>
    </citation>
    <scope>NUCLEOTIDE SEQUENCE [LARGE SCALE GENOMIC DNA]</scope>
    <source>
        <strain evidence="3">gladioli</strain>
    </source>
</reference>
<accession>A0AAW3EXX5</accession>
<evidence type="ECO:0000313" key="3">
    <source>
        <dbReference type="Proteomes" id="UP000029590"/>
    </source>
</evidence>
<evidence type="ECO:0000256" key="1">
    <source>
        <dbReference type="SAM" id="MobiDB-lite"/>
    </source>
</evidence>
<dbReference type="Proteomes" id="UP000029590">
    <property type="component" value="Unassembled WGS sequence"/>
</dbReference>
<comment type="caution">
    <text evidence="2">The sequence shown here is derived from an EMBL/GenBank/DDBJ whole genome shotgun (WGS) entry which is preliminary data.</text>
</comment>